<keyword evidence="1" id="KW-0472">Membrane</keyword>
<dbReference type="Proteomes" id="UP000007013">
    <property type="component" value="Chromosome"/>
</dbReference>
<dbReference type="STRING" id="452637.Oter_1672"/>
<accession>B1ZUS2</accession>
<dbReference type="OrthoDB" id="199891at2"/>
<keyword evidence="3" id="KW-1185">Reference proteome</keyword>
<keyword evidence="1" id="KW-1133">Transmembrane helix</keyword>
<feature type="transmembrane region" description="Helical" evidence="1">
    <location>
        <begin position="41"/>
        <end position="60"/>
    </location>
</feature>
<evidence type="ECO:0000313" key="2">
    <source>
        <dbReference type="EMBL" id="ACB74956.1"/>
    </source>
</evidence>
<proteinExistence type="predicted"/>
<dbReference type="AlphaFoldDB" id="B1ZUS2"/>
<dbReference type="EMBL" id="CP001032">
    <property type="protein sequence ID" value="ACB74956.1"/>
    <property type="molecule type" value="Genomic_DNA"/>
</dbReference>
<dbReference type="eggNOG" id="ENOG503304C">
    <property type="taxonomic scope" value="Bacteria"/>
</dbReference>
<gene>
    <name evidence="2" type="ordered locus">Oter_1672</name>
</gene>
<dbReference type="RefSeq" id="WP_012374493.1">
    <property type="nucleotide sequence ID" value="NC_010571.1"/>
</dbReference>
<dbReference type="HOGENOM" id="CLU_190802_0_0_0"/>
<evidence type="ECO:0000256" key="1">
    <source>
        <dbReference type="SAM" id="Phobius"/>
    </source>
</evidence>
<sequence length="65" mass="7350">MELDVRIPIGWLFLLLGLILVIYGFASDPAIYARHSLGQNVNLIWGTVFAIFGGFVLFLAKRKKR</sequence>
<reference evidence="2 3" key="1">
    <citation type="journal article" date="2011" name="J. Bacteriol.">
        <title>Genome sequence of the verrucomicrobium Opitutus terrae PB90-1, an abundant inhabitant of rice paddy soil ecosystems.</title>
        <authorList>
            <person name="van Passel M.W."/>
            <person name="Kant R."/>
            <person name="Palva A."/>
            <person name="Copeland A."/>
            <person name="Lucas S."/>
            <person name="Lapidus A."/>
            <person name="Glavina del Rio T."/>
            <person name="Pitluck S."/>
            <person name="Goltsman E."/>
            <person name="Clum A."/>
            <person name="Sun H."/>
            <person name="Schmutz J."/>
            <person name="Larimer F.W."/>
            <person name="Land M.L."/>
            <person name="Hauser L."/>
            <person name="Kyrpides N."/>
            <person name="Mikhailova N."/>
            <person name="Richardson P.P."/>
            <person name="Janssen P.H."/>
            <person name="de Vos W.M."/>
            <person name="Smidt H."/>
        </authorList>
    </citation>
    <scope>NUCLEOTIDE SEQUENCE [LARGE SCALE GENOMIC DNA]</scope>
    <source>
        <strain evidence="3">DSM 11246 / JCM 15787 / PB90-1</strain>
    </source>
</reference>
<dbReference type="KEGG" id="ote:Oter_1672"/>
<feature type="transmembrane region" description="Helical" evidence="1">
    <location>
        <begin position="7"/>
        <end position="26"/>
    </location>
</feature>
<keyword evidence="1" id="KW-0812">Transmembrane</keyword>
<organism evidence="2 3">
    <name type="scientific">Opitutus terrae (strain DSM 11246 / JCM 15787 / PB90-1)</name>
    <dbReference type="NCBI Taxonomy" id="452637"/>
    <lineage>
        <taxon>Bacteria</taxon>
        <taxon>Pseudomonadati</taxon>
        <taxon>Verrucomicrobiota</taxon>
        <taxon>Opitutia</taxon>
        <taxon>Opitutales</taxon>
        <taxon>Opitutaceae</taxon>
        <taxon>Opitutus</taxon>
    </lineage>
</organism>
<evidence type="ECO:0000313" key="3">
    <source>
        <dbReference type="Proteomes" id="UP000007013"/>
    </source>
</evidence>
<protein>
    <submittedName>
        <fullName evidence="2">Uncharacterized protein</fullName>
    </submittedName>
</protein>
<name>B1ZUS2_OPITP</name>